<evidence type="ECO:0000256" key="4">
    <source>
        <dbReference type="ARBA" id="ARBA00023002"/>
    </source>
</evidence>
<dbReference type="RefSeq" id="WP_205114175.1">
    <property type="nucleotide sequence ID" value="NZ_JAFBCM010000001.1"/>
</dbReference>
<dbReference type="PIRSF" id="PIRSF000136">
    <property type="entry name" value="LGO_GLO"/>
    <property type="match status" value="1"/>
</dbReference>
<reference evidence="7" key="1">
    <citation type="journal article" date="2019" name="Int. J. Syst. Evol. Microbiol.">
        <title>The Global Catalogue of Microorganisms (GCM) 10K type strain sequencing project: providing services to taxonomists for standard genome sequencing and annotation.</title>
        <authorList>
            <consortium name="The Broad Institute Genomics Platform"/>
            <consortium name="The Broad Institute Genome Sequencing Center for Infectious Disease"/>
            <person name="Wu L."/>
            <person name="Ma J."/>
        </authorList>
    </citation>
    <scope>NUCLEOTIDE SEQUENCE [LARGE SCALE GENOMIC DNA]</scope>
    <source>
        <strain evidence="7">CGMCC 4.7241</strain>
    </source>
</reference>
<dbReference type="Gene3D" id="1.10.45.10">
    <property type="entry name" value="Vanillyl-alcohol Oxidase, Chain A, domain 4"/>
    <property type="match status" value="1"/>
</dbReference>
<organism evidence="6 7">
    <name type="scientific">Tenggerimyces flavus</name>
    <dbReference type="NCBI Taxonomy" id="1708749"/>
    <lineage>
        <taxon>Bacteria</taxon>
        <taxon>Bacillati</taxon>
        <taxon>Actinomycetota</taxon>
        <taxon>Actinomycetes</taxon>
        <taxon>Propionibacteriales</taxon>
        <taxon>Nocardioidaceae</taxon>
        <taxon>Tenggerimyces</taxon>
    </lineage>
</organism>
<dbReference type="InterPro" id="IPR016169">
    <property type="entry name" value="FAD-bd_PCMH_sub2"/>
</dbReference>
<dbReference type="InterPro" id="IPR010031">
    <property type="entry name" value="FAD_lactone_oxidase-like"/>
</dbReference>
<evidence type="ECO:0000256" key="1">
    <source>
        <dbReference type="ARBA" id="ARBA00005147"/>
    </source>
</evidence>
<dbReference type="NCBIfam" id="TIGR01679">
    <property type="entry name" value="bact_FAD_ox"/>
    <property type="match status" value="1"/>
</dbReference>
<keyword evidence="7" id="KW-1185">Reference proteome</keyword>
<dbReference type="InterPro" id="IPR016166">
    <property type="entry name" value="FAD-bd_PCMH"/>
</dbReference>
<accession>A0ABV7YAM1</accession>
<dbReference type="Pfam" id="PF01565">
    <property type="entry name" value="FAD_binding_4"/>
    <property type="match status" value="1"/>
</dbReference>
<dbReference type="Pfam" id="PF04030">
    <property type="entry name" value="ALO"/>
    <property type="match status" value="1"/>
</dbReference>
<evidence type="ECO:0000313" key="7">
    <source>
        <dbReference type="Proteomes" id="UP001595699"/>
    </source>
</evidence>
<evidence type="ECO:0000256" key="3">
    <source>
        <dbReference type="ARBA" id="ARBA00022644"/>
    </source>
</evidence>
<dbReference type="PROSITE" id="PS00862">
    <property type="entry name" value="OX2_COVAL_FAD"/>
    <property type="match status" value="1"/>
</dbReference>
<dbReference type="Gene3D" id="3.30.465.10">
    <property type="match status" value="1"/>
</dbReference>
<dbReference type="PANTHER" id="PTHR43762">
    <property type="entry name" value="L-GULONOLACTONE OXIDASE"/>
    <property type="match status" value="1"/>
</dbReference>
<proteinExistence type="inferred from homology"/>
<dbReference type="PROSITE" id="PS51387">
    <property type="entry name" value="FAD_PCMH"/>
    <property type="match status" value="1"/>
</dbReference>
<feature type="domain" description="FAD-binding PCMH-type" evidence="5">
    <location>
        <begin position="14"/>
        <end position="184"/>
    </location>
</feature>
<comment type="similarity">
    <text evidence="2">Belongs to the oxygen-dependent FAD-linked oxidoreductase family.</text>
</comment>
<comment type="caution">
    <text evidence="6">The sequence shown here is derived from an EMBL/GenBank/DDBJ whole genome shotgun (WGS) entry which is preliminary data.</text>
</comment>
<dbReference type="InterPro" id="IPR016171">
    <property type="entry name" value="Vanillyl_alc_oxidase_C-sub2"/>
</dbReference>
<dbReference type="EMBL" id="JBHRZH010000009">
    <property type="protein sequence ID" value="MFC3761622.1"/>
    <property type="molecule type" value="Genomic_DNA"/>
</dbReference>
<gene>
    <name evidence="6" type="ORF">ACFOUW_12315</name>
</gene>
<evidence type="ECO:0000313" key="6">
    <source>
        <dbReference type="EMBL" id="MFC3761622.1"/>
    </source>
</evidence>
<dbReference type="Proteomes" id="UP001595699">
    <property type="component" value="Unassembled WGS sequence"/>
</dbReference>
<dbReference type="Gene3D" id="3.30.70.2520">
    <property type="match status" value="1"/>
</dbReference>
<dbReference type="SUPFAM" id="SSF56176">
    <property type="entry name" value="FAD-binding/transporter-associated domain-like"/>
    <property type="match status" value="1"/>
</dbReference>
<keyword evidence="4" id="KW-0560">Oxidoreductase</keyword>
<dbReference type="InterPro" id="IPR036318">
    <property type="entry name" value="FAD-bd_PCMH-like_sf"/>
</dbReference>
<dbReference type="InterPro" id="IPR007173">
    <property type="entry name" value="ALO_C"/>
</dbReference>
<dbReference type="InterPro" id="IPR006094">
    <property type="entry name" value="Oxid_FAD_bind_N"/>
</dbReference>
<dbReference type="InterPro" id="IPR016167">
    <property type="entry name" value="FAD-bd_PCMH_sub1"/>
</dbReference>
<evidence type="ECO:0000259" key="5">
    <source>
        <dbReference type="PROSITE" id="PS51387"/>
    </source>
</evidence>
<sequence>MSSFETWRNWAGTETASPKRVVRPRDVQELSAAVSAAARDGLTVKAVGSGHSFTGVAVTEGAQIRLDGMDGVVDVDATTGLVTVEAGIPLHRLNPLLESLGLGMTNLGDIDQQTISGAISTGTHGTGARYGGIATQVRGLQLVLANGELISCSDRENPDLFAAARIGLGALGVIANVTLQCEPVFDLHAVEGAMPLDEVLDKFDELADDNDHFEFYWFPHTQRTFTKRNNRVPRGTPRKPVGPISRWFDDELMSNSVFDLTNKLVRRFPRLVPAANNVAARAWSAREVVDVSYRVFTSPRRVVFREMEYAVPRAHLREVIRAVQAWIVKTGERISFPIEVRVAAPDDIWLSSAYDRETAYVAVHQYDQVPYERYFHAVEDICAGVGGRPHWGKLHWLDATELAVRYPRFGDFARIRADVDPDGLFANPYLDRVLGPASP</sequence>
<name>A0ABV7YAM1_9ACTN</name>
<dbReference type="InterPro" id="IPR006093">
    <property type="entry name" value="Oxy_OxRdtase_FAD_BS"/>
</dbReference>
<evidence type="ECO:0000256" key="2">
    <source>
        <dbReference type="ARBA" id="ARBA00005466"/>
    </source>
</evidence>
<dbReference type="Gene3D" id="3.30.43.10">
    <property type="entry name" value="Uridine Diphospho-n-acetylenolpyruvylglucosamine Reductase, domain 2"/>
    <property type="match status" value="1"/>
</dbReference>
<protein>
    <submittedName>
        <fullName evidence="6">D-arabinono-1,4-lactone oxidase</fullName>
    </submittedName>
</protein>
<dbReference type="PANTHER" id="PTHR43762:SF1">
    <property type="entry name" value="D-ARABINONO-1,4-LACTONE OXIDASE"/>
    <property type="match status" value="1"/>
</dbReference>
<keyword evidence="3" id="KW-0060">Ascorbate biosynthesis</keyword>
<comment type="pathway">
    <text evidence="1">Cofactor biosynthesis; L-ascorbate biosynthesis.</text>
</comment>